<evidence type="ECO:0000313" key="17">
    <source>
        <dbReference type="Proteomes" id="UP001158730"/>
    </source>
</evidence>
<sequence length="124" mass="13470">MSMHIGIDIVEIERIRTASRRSGEGFLNRVYTAPERDYIGDAEANAERAAGIWAAKEAAVKALGTGFRDGIQFHDLRIEHEEAGRPYLVFGGRFLEEMQRSGLTAASLSISHCGTHAVAAVVLG</sequence>
<evidence type="ECO:0000313" key="14">
    <source>
        <dbReference type="EMBL" id="GIZ91255.1"/>
    </source>
</evidence>
<dbReference type="EC" id="2.7.8.7" evidence="11"/>
<evidence type="ECO:0000259" key="12">
    <source>
        <dbReference type="Pfam" id="PF01648"/>
    </source>
</evidence>
<dbReference type="Pfam" id="PF01648">
    <property type="entry name" value="ACPS"/>
    <property type="match status" value="1"/>
</dbReference>
<keyword evidence="4 11" id="KW-0444">Lipid biosynthesis</keyword>
<evidence type="ECO:0000256" key="11">
    <source>
        <dbReference type="HAMAP-Rule" id="MF_00101"/>
    </source>
</evidence>
<dbReference type="Proteomes" id="UP000887212">
    <property type="component" value="Unassembled WGS sequence"/>
</dbReference>
<comment type="catalytic activity">
    <reaction evidence="11">
        <text>apo-[ACP] + CoA = holo-[ACP] + adenosine 3',5'-bisphosphate + H(+)</text>
        <dbReference type="Rhea" id="RHEA:12068"/>
        <dbReference type="Rhea" id="RHEA-COMP:9685"/>
        <dbReference type="Rhea" id="RHEA-COMP:9690"/>
        <dbReference type="ChEBI" id="CHEBI:15378"/>
        <dbReference type="ChEBI" id="CHEBI:29999"/>
        <dbReference type="ChEBI" id="CHEBI:57287"/>
        <dbReference type="ChEBI" id="CHEBI:58343"/>
        <dbReference type="ChEBI" id="CHEBI:64479"/>
        <dbReference type="EC" id="2.7.8.7"/>
    </reaction>
</comment>
<dbReference type="AlphaFoldDB" id="A0AA42MXZ3"/>
<dbReference type="EMBL" id="BPMS01000001">
    <property type="protein sequence ID" value="GIZ86981.1"/>
    <property type="molecule type" value="Genomic_DNA"/>
</dbReference>
<evidence type="ECO:0000313" key="16">
    <source>
        <dbReference type="Proteomes" id="UP000887228"/>
    </source>
</evidence>
<dbReference type="GO" id="GO:0005829">
    <property type="term" value="C:cytosol"/>
    <property type="evidence" value="ECO:0007669"/>
    <property type="project" value="TreeGrafter"/>
</dbReference>
<evidence type="ECO:0000313" key="15">
    <source>
        <dbReference type="EMBL" id="MDH1053831.1"/>
    </source>
</evidence>
<dbReference type="HAMAP" id="MF_00101">
    <property type="entry name" value="AcpS"/>
    <property type="match status" value="1"/>
</dbReference>
<dbReference type="GO" id="GO:0019878">
    <property type="term" value="P:lysine biosynthetic process via aminoadipic acid"/>
    <property type="evidence" value="ECO:0007669"/>
    <property type="project" value="TreeGrafter"/>
</dbReference>
<keyword evidence="10 11" id="KW-0275">Fatty acid biosynthesis</keyword>
<dbReference type="GO" id="GO:0000287">
    <property type="term" value="F:magnesium ion binding"/>
    <property type="evidence" value="ECO:0007669"/>
    <property type="project" value="UniProtKB-UniRule"/>
</dbReference>
<dbReference type="PANTHER" id="PTHR12215:SF15">
    <property type="entry name" value="4'-PHOSPHOPANTETHEINYL TRANSFERASE SUPERFAMILY-RELATED"/>
    <property type="match status" value="1"/>
</dbReference>
<evidence type="ECO:0000256" key="6">
    <source>
        <dbReference type="ARBA" id="ARBA00022723"/>
    </source>
</evidence>
<dbReference type="Proteomes" id="UP000887228">
    <property type="component" value="Unassembled WGS sequence"/>
</dbReference>
<comment type="subcellular location">
    <subcellularLocation>
        <location evidence="11">Cytoplasm</location>
    </subcellularLocation>
</comment>
<reference evidence="15" key="2">
    <citation type="submission" date="2022-09" db="EMBL/GenBank/DDBJ databases">
        <title>Intensive care unit water sources are persistently colonized with multi-drug resistant bacteria and are the site of extensive horizontal gene transfer of antibiotic resistance genes.</title>
        <authorList>
            <person name="Diorio-Toth L."/>
        </authorList>
    </citation>
    <scope>NUCLEOTIDE SEQUENCE</scope>
    <source>
        <strain evidence="15">GD03990</strain>
    </source>
</reference>
<evidence type="ECO:0000256" key="3">
    <source>
        <dbReference type="ARBA" id="ARBA00022490"/>
    </source>
</evidence>
<evidence type="ECO:0000256" key="4">
    <source>
        <dbReference type="ARBA" id="ARBA00022516"/>
    </source>
</evidence>
<evidence type="ECO:0000256" key="1">
    <source>
        <dbReference type="ARBA" id="ARBA00001946"/>
    </source>
</evidence>
<evidence type="ECO:0000256" key="8">
    <source>
        <dbReference type="ARBA" id="ARBA00022842"/>
    </source>
</evidence>
<dbReference type="InterPro" id="IPR004568">
    <property type="entry name" value="Ppantetheine-prot_Trfase_dom"/>
</dbReference>
<comment type="cofactor">
    <cofactor evidence="1 11">
        <name>Mg(2+)</name>
        <dbReference type="ChEBI" id="CHEBI:18420"/>
    </cofactor>
</comment>
<proteinExistence type="inferred from homology"/>
<evidence type="ECO:0000256" key="7">
    <source>
        <dbReference type="ARBA" id="ARBA00022832"/>
    </source>
</evidence>
<dbReference type="EMBL" id="BPMT01000001">
    <property type="protein sequence ID" value="GIZ91255.1"/>
    <property type="molecule type" value="Genomic_DNA"/>
</dbReference>
<keyword evidence="9 11" id="KW-0443">Lipid metabolism</keyword>
<protein>
    <recommendedName>
        <fullName evidence="11">Holo-[acyl-carrier-protein] synthase</fullName>
        <shortName evidence="11">Holo-ACP synthase</shortName>
        <ecNumber evidence="11">2.7.8.7</ecNumber>
    </recommendedName>
    <alternativeName>
        <fullName evidence="11">4'-phosphopantetheinyl transferase AcpS</fullName>
    </alternativeName>
</protein>
<comment type="function">
    <text evidence="11">Transfers the 4'-phosphopantetheine moiety from coenzyme A to a Ser of acyl-carrier-protein.</text>
</comment>
<dbReference type="GeneID" id="42931542"/>
<evidence type="ECO:0000256" key="10">
    <source>
        <dbReference type="ARBA" id="ARBA00023160"/>
    </source>
</evidence>
<dbReference type="GO" id="GO:0008897">
    <property type="term" value="F:holo-[acyl-carrier-protein] synthase activity"/>
    <property type="evidence" value="ECO:0007669"/>
    <property type="project" value="UniProtKB-UniRule"/>
</dbReference>
<dbReference type="Proteomes" id="UP001158730">
    <property type="component" value="Unassembled WGS sequence"/>
</dbReference>
<comment type="caution">
    <text evidence="15">The sequence shown here is derived from an EMBL/GenBank/DDBJ whole genome shotgun (WGS) entry which is preliminary data.</text>
</comment>
<dbReference type="PANTHER" id="PTHR12215">
    <property type="entry name" value="PHOSPHOPANTETHEINE TRANSFERASE"/>
    <property type="match status" value="1"/>
</dbReference>
<dbReference type="InterPro" id="IPR050559">
    <property type="entry name" value="P-Pant_transferase_sf"/>
</dbReference>
<keyword evidence="6 11" id="KW-0479">Metal-binding</keyword>
<dbReference type="RefSeq" id="WP_203791462.1">
    <property type="nucleotide sequence ID" value="NZ_AP024354.1"/>
</dbReference>
<keyword evidence="3 11" id="KW-0963">Cytoplasm</keyword>
<accession>A0AA42MXZ3</accession>
<evidence type="ECO:0000256" key="2">
    <source>
        <dbReference type="ARBA" id="ARBA00010990"/>
    </source>
</evidence>
<keyword evidence="5 11" id="KW-0808">Transferase</keyword>
<dbReference type="NCBIfam" id="TIGR00516">
    <property type="entry name" value="acpS"/>
    <property type="match status" value="1"/>
</dbReference>
<feature type="domain" description="4'-phosphopantetheinyl transferase" evidence="12">
    <location>
        <begin position="5"/>
        <end position="98"/>
    </location>
</feature>
<dbReference type="EMBL" id="JAOBYN010000002">
    <property type="protein sequence ID" value="MDH1053831.1"/>
    <property type="molecule type" value="Genomic_DNA"/>
</dbReference>
<dbReference type="InterPro" id="IPR037143">
    <property type="entry name" value="4-PPantetheinyl_Trfase_dom_sf"/>
</dbReference>
<keyword evidence="8 11" id="KW-0460">Magnesium</keyword>
<organism evidence="15 17">
    <name type="scientific">Aquipseudomonas alcaligenes</name>
    <name type="common">Pseudomonas alcaligenes</name>
    <dbReference type="NCBI Taxonomy" id="43263"/>
    <lineage>
        <taxon>Bacteria</taxon>
        <taxon>Pseudomonadati</taxon>
        <taxon>Pseudomonadota</taxon>
        <taxon>Gammaproteobacteria</taxon>
        <taxon>Pseudomonadales</taxon>
        <taxon>Pseudomonadaceae</taxon>
        <taxon>Aquipseudomonas</taxon>
    </lineage>
</organism>
<keyword evidence="7 11" id="KW-0276">Fatty acid metabolism</keyword>
<dbReference type="NCBIfam" id="TIGR00556">
    <property type="entry name" value="pantethn_trn"/>
    <property type="match status" value="1"/>
</dbReference>
<gene>
    <name evidence="11 15" type="primary">acpS</name>
    <name evidence="13" type="synonym">acpS2</name>
    <name evidence="13" type="ORF">KAM435_03080</name>
    <name evidence="14" type="ORF">KAM436_02230</name>
    <name evidence="15" type="ORF">N5C05_03550</name>
</gene>
<feature type="binding site" evidence="11">
    <location>
        <position position="8"/>
    </location>
    <ligand>
        <name>Mg(2+)</name>
        <dbReference type="ChEBI" id="CHEBI:18420"/>
    </ligand>
</feature>
<dbReference type="GO" id="GO:0006633">
    <property type="term" value="P:fatty acid biosynthetic process"/>
    <property type="evidence" value="ECO:0007669"/>
    <property type="project" value="UniProtKB-UniRule"/>
</dbReference>
<comment type="similarity">
    <text evidence="2">Belongs to the P-Pant transferase superfamily. Gsp/Sfp/HetI/AcpT family.</text>
</comment>
<evidence type="ECO:0000256" key="5">
    <source>
        <dbReference type="ARBA" id="ARBA00022679"/>
    </source>
</evidence>
<dbReference type="Gene3D" id="3.90.470.20">
    <property type="entry name" value="4'-phosphopantetheinyl transferase domain"/>
    <property type="match status" value="1"/>
</dbReference>
<feature type="binding site" evidence="11">
    <location>
        <position position="57"/>
    </location>
    <ligand>
        <name>Mg(2+)</name>
        <dbReference type="ChEBI" id="CHEBI:18420"/>
    </ligand>
</feature>
<evidence type="ECO:0000313" key="13">
    <source>
        <dbReference type="EMBL" id="GIZ86981.1"/>
    </source>
</evidence>
<comment type="similarity">
    <text evidence="11">Belongs to the P-Pant transferase superfamily. AcpS family.</text>
</comment>
<dbReference type="SUPFAM" id="SSF56214">
    <property type="entry name" value="4'-phosphopantetheinyl transferase"/>
    <property type="match status" value="1"/>
</dbReference>
<reference evidence="13 16" key="1">
    <citation type="submission" date="2021-07" db="EMBL/GenBank/DDBJ databases">
        <title>Whole genome sequencing of carbapenem-resistant Pseudomonas spp. isolated in Japan.</title>
        <authorList>
            <person name="Suzuki M."/>
            <person name="Maehana S."/>
            <person name="Kitasato H."/>
        </authorList>
    </citation>
    <scope>NUCLEOTIDE SEQUENCE</scope>
    <source>
        <strain evidence="13">KAM435</strain>
        <strain evidence="14 16">KAM436</strain>
    </source>
</reference>
<name>A0AA42MXZ3_AQUAC</name>
<evidence type="ECO:0000256" key="9">
    <source>
        <dbReference type="ARBA" id="ARBA00023098"/>
    </source>
</evidence>
<dbReference type="InterPro" id="IPR002582">
    <property type="entry name" value="ACPS"/>
</dbReference>
<dbReference type="InterPro" id="IPR008278">
    <property type="entry name" value="4-PPantetheinyl_Trfase_dom"/>
</dbReference>